<dbReference type="HOGENOM" id="CLU_2423669_0_0_5"/>
<dbReference type="AlphaFoldDB" id="F7XUA7"/>
<gene>
    <name evidence="1" type="ordered locus">midi_01190</name>
</gene>
<evidence type="ECO:0000313" key="1">
    <source>
        <dbReference type="EMBL" id="AEI89466.1"/>
    </source>
</evidence>
<dbReference type="EMBL" id="CP002130">
    <property type="protein sequence ID" value="AEI89466.1"/>
    <property type="molecule type" value="Genomic_DNA"/>
</dbReference>
<dbReference type="KEGG" id="mmn:midi_01190"/>
<keyword evidence="1" id="KW-0489">Methyltransferase</keyword>
<protein>
    <submittedName>
        <fullName evidence="1">Putative methyltransferase protein</fullName>
    </submittedName>
</protein>
<keyword evidence="2" id="KW-1185">Reference proteome</keyword>
<proteinExistence type="predicted"/>
<sequence>MIKSGSLVNLANNSGFRGVVIHTETVKLQYSSLVDMLRDLRQIGFSNFLASPVLPVSKNFLKIASEYYWQNYSSNGRLNLSFDIITLSAVA</sequence>
<organism evidence="1 2">
    <name type="scientific">Midichloria mitochondrii (strain IricVA)</name>
    <dbReference type="NCBI Taxonomy" id="696127"/>
    <lineage>
        <taxon>Bacteria</taxon>
        <taxon>Pseudomonadati</taxon>
        <taxon>Pseudomonadota</taxon>
        <taxon>Alphaproteobacteria</taxon>
        <taxon>Rickettsiales</taxon>
        <taxon>Candidatus Midichloriaceae</taxon>
        <taxon>Candidatus Midichloria</taxon>
    </lineage>
</organism>
<name>F7XUA7_MIDMI</name>
<dbReference type="GO" id="GO:0032259">
    <property type="term" value="P:methylation"/>
    <property type="evidence" value="ECO:0007669"/>
    <property type="project" value="UniProtKB-KW"/>
</dbReference>
<dbReference type="Proteomes" id="UP000006639">
    <property type="component" value="Chromosome"/>
</dbReference>
<accession>F7XUA7</accession>
<reference evidence="1 2" key="1">
    <citation type="journal article" date="2011" name="Mol. Biol. Evol.">
        <title>Phylogenomic evidence for the presence of a flagellum and cbb3 oxidase in the free-living mitochondrial ancestor.</title>
        <authorList>
            <person name="Sassera D."/>
            <person name="Lo N."/>
            <person name="Epis S."/>
            <person name="D'Auria G."/>
            <person name="Montagna M."/>
            <person name="Comandatore F."/>
            <person name="Horner D."/>
            <person name="Pereto J."/>
            <person name="Luciano A.M."/>
            <person name="Franciosi F."/>
            <person name="Ferri E."/>
            <person name="Crotti E."/>
            <person name="Bazzocchi C."/>
            <person name="Daffonchio D."/>
            <person name="Sacchi L."/>
            <person name="Moya A."/>
            <person name="Latorre A."/>
            <person name="Bandi C."/>
        </authorList>
    </citation>
    <scope>NUCLEOTIDE SEQUENCE [LARGE SCALE GENOMIC DNA]</scope>
    <source>
        <strain evidence="1 2">IricVA</strain>
    </source>
</reference>
<evidence type="ECO:0000313" key="2">
    <source>
        <dbReference type="Proteomes" id="UP000006639"/>
    </source>
</evidence>
<dbReference type="GO" id="GO:0008168">
    <property type="term" value="F:methyltransferase activity"/>
    <property type="evidence" value="ECO:0007669"/>
    <property type="project" value="UniProtKB-KW"/>
</dbReference>
<keyword evidence="1" id="KW-0808">Transferase</keyword>